<proteinExistence type="predicted"/>
<protein>
    <submittedName>
        <fullName evidence="2">Uncharacterized protein</fullName>
    </submittedName>
</protein>
<organism evidence="2 3">
    <name type="scientific">Candidatus Woykebacteria bacterium GWA1_44_8</name>
    <dbReference type="NCBI Taxonomy" id="1802591"/>
    <lineage>
        <taxon>Bacteria</taxon>
        <taxon>Candidatus Woykeibacteriota</taxon>
    </lineage>
</organism>
<name>A0A1G1W354_9BACT</name>
<evidence type="ECO:0000256" key="1">
    <source>
        <dbReference type="SAM" id="MobiDB-lite"/>
    </source>
</evidence>
<evidence type="ECO:0000313" key="2">
    <source>
        <dbReference type="EMBL" id="OGY22063.1"/>
    </source>
</evidence>
<dbReference type="InterPro" id="IPR040871">
    <property type="entry name" value="HopA1"/>
</dbReference>
<reference evidence="2 3" key="1">
    <citation type="journal article" date="2016" name="Nat. Commun.">
        <title>Thousands of microbial genomes shed light on interconnected biogeochemical processes in an aquifer system.</title>
        <authorList>
            <person name="Anantharaman K."/>
            <person name="Brown C.T."/>
            <person name="Hug L.A."/>
            <person name="Sharon I."/>
            <person name="Castelle C.J."/>
            <person name="Probst A.J."/>
            <person name="Thomas B.C."/>
            <person name="Singh A."/>
            <person name="Wilkins M.J."/>
            <person name="Karaoz U."/>
            <person name="Brodie E.L."/>
            <person name="Williams K.H."/>
            <person name="Hubbard S.S."/>
            <person name="Banfield J.F."/>
        </authorList>
    </citation>
    <scope>NUCLEOTIDE SEQUENCE [LARGE SCALE GENOMIC DNA]</scope>
</reference>
<dbReference type="EMBL" id="MHCN01000009">
    <property type="protein sequence ID" value="OGY22063.1"/>
    <property type="molecule type" value="Genomic_DNA"/>
</dbReference>
<feature type="compositionally biased region" description="Polar residues" evidence="1">
    <location>
        <begin position="22"/>
        <end position="32"/>
    </location>
</feature>
<evidence type="ECO:0000313" key="3">
    <source>
        <dbReference type="Proteomes" id="UP000176299"/>
    </source>
</evidence>
<dbReference type="Pfam" id="PF17914">
    <property type="entry name" value="HopA1"/>
    <property type="match status" value="1"/>
</dbReference>
<comment type="caution">
    <text evidence="2">The sequence shown here is derived from an EMBL/GenBank/DDBJ whole genome shotgun (WGS) entry which is preliminary data.</text>
</comment>
<feature type="compositionally biased region" description="Basic and acidic residues" evidence="1">
    <location>
        <begin position="33"/>
        <end position="46"/>
    </location>
</feature>
<feature type="region of interest" description="Disordered" evidence="1">
    <location>
        <begin position="1"/>
        <end position="46"/>
    </location>
</feature>
<accession>A0A1G1W354</accession>
<dbReference type="AlphaFoldDB" id="A0A1G1W354"/>
<dbReference type="Proteomes" id="UP000176299">
    <property type="component" value="Unassembled WGS sequence"/>
</dbReference>
<gene>
    <name evidence="2" type="ORF">A2113_02520</name>
</gene>
<sequence length="317" mass="35796">MSGETPGPSPENLEEAGLKLENIQTKEQGSSQPDRETENLRFRGEERLEKTLEESRRFVLQTGKRSEEAFYKVYNEKSVVPQEVGAFDRVIQDYPNEISWTKETLKNLEGVGLAGDRYWLGAVVHDGVPREGPQGRFYLNPKVESMHEVFRLLVEESAKEGLHVSAKMPGMKLNRDGSVSAPDRLDLIRADKIVFYFSPKEEAQSLKVIRNIWYSRSKDFKEVIPRFTTYLDAGDGKVMQGVGFGQQPQEQRGSFGSVRASILARVFEPIGTEEELSKQELMGRFREIASDFSVDPERPEFNLGGRELFPTIAGAAV</sequence>